<dbReference type="Proteomes" id="UP001549691">
    <property type="component" value="Unassembled WGS sequence"/>
</dbReference>
<comment type="function">
    <text evidence="6">Catalyzes the reduction of dTDP-6-deoxy-L-lyxo-4-hexulose to yield dTDP-L-rhamnose.</text>
</comment>
<organism evidence="8 9">
    <name type="scientific">Uliginosibacterium flavum</name>
    <dbReference type="NCBI Taxonomy" id="1396831"/>
    <lineage>
        <taxon>Bacteria</taxon>
        <taxon>Pseudomonadati</taxon>
        <taxon>Pseudomonadota</taxon>
        <taxon>Betaproteobacteria</taxon>
        <taxon>Rhodocyclales</taxon>
        <taxon>Zoogloeaceae</taxon>
        <taxon>Uliginosibacterium</taxon>
    </lineage>
</organism>
<dbReference type="InterPro" id="IPR005913">
    <property type="entry name" value="dTDP_dehydrorham_reduct"/>
</dbReference>
<reference evidence="8 9" key="1">
    <citation type="submission" date="2024-07" db="EMBL/GenBank/DDBJ databases">
        <title>Uliginosibacterium flavum JJ3220;KACC:17644.</title>
        <authorList>
            <person name="Kim M.K."/>
        </authorList>
    </citation>
    <scope>NUCLEOTIDE SEQUENCE [LARGE SCALE GENOMIC DNA]</scope>
    <source>
        <strain evidence="8 9">KACC:17644</strain>
    </source>
</reference>
<dbReference type="SUPFAM" id="SSF51735">
    <property type="entry name" value="NAD(P)-binding Rossmann-fold domains"/>
    <property type="match status" value="1"/>
</dbReference>
<evidence type="ECO:0000256" key="4">
    <source>
        <dbReference type="ARBA" id="ARBA00017099"/>
    </source>
</evidence>
<evidence type="ECO:0000256" key="3">
    <source>
        <dbReference type="ARBA" id="ARBA00012929"/>
    </source>
</evidence>
<dbReference type="Gene3D" id="3.40.50.720">
    <property type="entry name" value="NAD(P)-binding Rossmann-like Domain"/>
    <property type="match status" value="1"/>
</dbReference>
<evidence type="ECO:0000256" key="1">
    <source>
        <dbReference type="ARBA" id="ARBA00004781"/>
    </source>
</evidence>
<comment type="similarity">
    <text evidence="2 6">Belongs to the dTDP-4-dehydrorhamnose reductase family.</text>
</comment>
<evidence type="ECO:0000259" key="7">
    <source>
        <dbReference type="Pfam" id="PF04321"/>
    </source>
</evidence>
<dbReference type="InterPro" id="IPR036291">
    <property type="entry name" value="NAD(P)-bd_dom_sf"/>
</dbReference>
<keyword evidence="9" id="KW-1185">Reference proteome</keyword>
<dbReference type="EMBL" id="JBEWZI010000007">
    <property type="protein sequence ID" value="MET7014123.1"/>
    <property type="molecule type" value="Genomic_DNA"/>
</dbReference>
<dbReference type="PANTHER" id="PTHR10491:SF4">
    <property type="entry name" value="METHIONINE ADENOSYLTRANSFERASE 2 SUBUNIT BETA"/>
    <property type="match status" value="1"/>
</dbReference>
<proteinExistence type="inferred from homology"/>
<protein>
    <recommendedName>
        <fullName evidence="4 6">dTDP-4-dehydrorhamnose reductase</fullName>
        <ecNumber evidence="3 6">1.1.1.133</ecNumber>
    </recommendedName>
</protein>
<comment type="caution">
    <text evidence="8">The sequence shown here is derived from an EMBL/GenBank/DDBJ whole genome shotgun (WGS) entry which is preliminary data.</text>
</comment>
<gene>
    <name evidence="8" type="ORF">ABXR19_07960</name>
</gene>
<comment type="pathway">
    <text evidence="1 6">Carbohydrate biosynthesis; dTDP-L-rhamnose biosynthesis.</text>
</comment>
<dbReference type="InterPro" id="IPR029903">
    <property type="entry name" value="RmlD-like-bd"/>
</dbReference>
<comment type="cofactor">
    <cofactor evidence="6">
        <name>Mg(2+)</name>
        <dbReference type="ChEBI" id="CHEBI:18420"/>
    </cofactor>
    <text evidence="6">Binds 1 Mg(2+) ion per monomer.</text>
</comment>
<feature type="domain" description="RmlD-like substrate binding" evidence="7">
    <location>
        <begin position="14"/>
        <end position="305"/>
    </location>
</feature>
<evidence type="ECO:0000313" key="9">
    <source>
        <dbReference type="Proteomes" id="UP001549691"/>
    </source>
</evidence>
<comment type="catalytic activity">
    <reaction evidence="5 6">
        <text>dTDP-beta-L-rhamnose + NADP(+) = dTDP-4-dehydro-beta-L-rhamnose + NADPH + H(+)</text>
        <dbReference type="Rhea" id="RHEA:21796"/>
        <dbReference type="ChEBI" id="CHEBI:15378"/>
        <dbReference type="ChEBI" id="CHEBI:57510"/>
        <dbReference type="ChEBI" id="CHEBI:57783"/>
        <dbReference type="ChEBI" id="CHEBI:58349"/>
        <dbReference type="ChEBI" id="CHEBI:62830"/>
        <dbReference type="EC" id="1.1.1.133"/>
    </reaction>
</comment>
<name>A0ABV2TJN7_9RHOO</name>
<keyword evidence="6" id="KW-0521">NADP</keyword>
<dbReference type="Pfam" id="PF04321">
    <property type="entry name" value="RmlD_sub_bind"/>
    <property type="match status" value="1"/>
</dbReference>
<dbReference type="RefSeq" id="WP_354600585.1">
    <property type="nucleotide sequence ID" value="NZ_JBEWZI010000007.1"/>
</dbReference>
<evidence type="ECO:0000256" key="2">
    <source>
        <dbReference type="ARBA" id="ARBA00010944"/>
    </source>
</evidence>
<dbReference type="PANTHER" id="PTHR10491">
    <property type="entry name" value="DTDP-4-DEHYDRORHAMNOSE REDUCTASE"/>
    <property type="match status" value="1"/>
</dbReference>
<sequence>MMRPETRQGGSAPRVCVAGASGYAGSACADAFAAAGWQVSGFSRRGGATPGGLPVMACADGRAFHDLLQRTPPDVLLVATGIAELDACERDPALSQQANVDTLDEWIATVRTVCPSVRVVLLSSIYVFGEQCPPAGFCESDAPQPLSVYGRHKWQAEQRLQASGLRHLIVRLPWLIGNTAHPADPVRQLWRKFQQGESAVDDGLRFPTDARWVAHSLAGLMCAGVEGVVHLSAVGAGSRFDLMAGLLAHCTPAPVSSLRRQPALAGPAANGRAPRPEYLRLGTCRPEVRDLPACPSWQQLAERYAASLCGQSVREEQPL</sequence>
<evidence type="ECO:0000256" key="6">
    <source>
        <dbReference type="RuleBase" id="RU364082"/>
    </source>
</evidence>
<dbReference type="EC" id="1.1.1.133" evidence="3 6"/>
<dbReference type="PROSITE" id="PS51257">
    <property type="entry name" value="PROKAR_LIPOPROTEIN"/>
    <property type="match status" value="1"/>
</dbReference>
<accession>A0ABV2TJN7</accession>
<evidence type="ECO:0000313" key="8">
    <source>
        <dbReference type="EMBL" id="MET7014123.1"/>
    </source>
</evidence>
<evidence type="ECO:0000256" key="5">
    <source>
        <dbReference type="ARBA" id="ARBA00048200"/>
    </source>
</evidence>
<keyword evidence="6" id="KW-0560">Oxidoreductase</keyword>